<reference evidence="4 5" key="1">
    <citation type="submission" date="2019-09" db="EMBL/GenBank/DDBJ databases">
        <title>Bird 10,000 Genomes (B10K) Project - Family phase.</title>
        <authorList>
            <person name="Zhang G."/>
        </authorList>
    </citation>
    <scope>NUCLEOTIDE SEQUENCE [LARGE SCALE GENOMIC DNA]</scope>
    <source>
        <strain evidence="4">B10K-DU-001-44</strain>
        <tissue evidence="4">Muscle</tissue>
    </source>
</reference>
<dbReference type="GO" id="GO:0005737">
    <property type="term" value="C:cytoplasm"/>
    <property type="evidence" value="ECO:0007669"/>
    <property type="project" value="TreeGrafter"/>
</dbReference>
<evidence type="ECO:0000256" key="1">
    <source>
        <dbReference type="ARBA" id="ARBA00009892"/>
    </source>
</evidence>
<proteinExistence type="inferred from homology"/>
<dbReference type="AlphaFoldDB" id="A0A7L0PRW0"/>
<dbReference type="InterPro" id="IPR036982">
    <property type="entry name" value="Deoxyhypusine_synthase_sf"/>
</dbReference>
<evidence type="ECO:0000313" key="4">
    <source>
        <dbReference type="EMBL" id="NXL08894.1"/>
    </source>
</evidence>
<dbReference type="PANTHER" id="PTHR11703">
    <property type="entry name" value="DEOXYHYPUSINE SYNTHASE"/>
    <property type="match status" value="1"/>
</dbReference>
<keyword evidence="2" id="KW-0520">NAD</keyword>
<evidence type="ECO:0000256" key="2">
    <source>
        <dbReference type="ARBA" id="ARBA00023027"/>
    </source>
</evidence>
<dbReference type="Gene3D" id="3.40.910.10">
    <property type="entry name" value="Deoxyhypusine synthase"/>
    <property type="match status" value="2"/>
</dbReference>
<comment type="caution">
    <text evidence="4">The sequence shown here is derived from an EMBL/GenBank/DDBJ whole genome shotgun (WGS) entry which is preliminary data.</text>
</comment>
<organism evidence="4 5">
    <name type="scientific">Mesembrinibis cayennensis</name>
    <dbReference type="NCBI Taxonomy" id="1118748"/>
    <lineage>
        <taxon>Eukaryota</taxon>
        <taxon>Metazoa</taxon>
        <taxon>Chordata</taxon>
        <taxon>Craniata</taxon>
        <taxon>Vertebrata</taxon>
        <taxon>Euteleostomi</taxon>
        <taxon>Archelosauria</taxon>
        <taxon>Archosauria</taxon>
        <taxon>Dinosauria</taxon>
        <taxon>Saurischia</taxon>
        <taxon>Theropoda</taxon>
        <taxon>Coelurosauria</taxon>
        <taxon>Aves</taxon>
        <taxon>Neognathae</taxon>
        <taxon>Neoaves</taxon>
        <taxon>Aequornithes</taxon>
        <taxon>Pelecaniformes</taxon>
        <taxon>Threskiornithidae</taxon>
        <taxon>Mesembrinibis</taxon>
    </lineage>
</organism>
<dbReference type="PANTHER" id="PTHR11703:SF0">
    <property type="entry name" value="DEOXYHYPUSINE SYNTHASE"/>
    <property type="match status" value="1"/>
</dbReference>
<keyword evidence="5" id="KW-1185">Reference proteome</keyword>
<dbReference type="InterPro" id="IPR002773">
    <property type="entry name" value="Deoxyhypusine_synthase"/>
</dbReference>
<dbReference type="Proteomes" id="UP000574277">
    <property type="component" value="Unassembled WGS sequence"/>
</dbReference>
<name>A0A7L0PRW0_9AVES</name>
<evidence type="ECO:0000313" key="5">
    <source>
        <dbReference type="Proteomes" id="UP000574277"/>
    </source>
</evidence>
<protein>
    <submittedName>
        <fullName evidence="4">DHYS synthase</fullName>
    </submittedName>
</protein>
<feature type="region of interest" description="Disordered" evidence="3">
    <location>
        <begin position="141"/>
        <end position="161"/>
    </location>
</feature>
<dbReference type="GO" id="GO:0034038">
    <property type="term" value="F:deoxyhypusine synthase activity"/>
    <property type="evidence" value="ECO:0007669"/>
    <property type="project" value="TreeGrafter"/>
</dbReference>
<dbReference type="InterPro" id="IPR029035">
    <property type="entry name" value="DHS-like_NAD/FAD-binding_dom"/>
</dbReference>
<feature type="region of interest" description="Disordered" evidence="3">
    <location>
        <begin position="1"/>
        <end position="20"/>
    </location>
</feature>
<dbReference type="EMBL" id="VXAT01015756">
    <property type="protein sequence ID" value="NXL08894.1"/>
    <property type="molecule type" value="Genomic_DNA"/>
</dbReference>
<dbReference type="Pfam" id="PF01916">
    <property type="entry name" value="DS"/>
    <property type="match status" value="2"/>
</dbReference>
<feature type="non-terminal residue" evidence="4">
    <location>
        <position position="304"/>
    </location>
</feature>
<sequence length="304" mass="31265">IAAKLEPLSEEERARAGLGGPRPPSGCTIFLGFTSNLISSGVRESIRYLVQHNMVDVLVTTAGGVEEDLIKCLAPTYIGDFSLRGRDLRQSGINRYGATTPHGVCQGPLPDVGVPSWTPGSSPGHQGPLLGAGVPSLVLGSPPRCQGPLPSTRVPSRASGSPPWCRGPLLDVGVPSPASGSLPGHCCPLLGVGVPSWCQGPLLDVGRNGADFSVYVNTAQEFDGSDSGARPDEAVSWGKIRMDATPVKVGRGPGGGFGVPGGLPHPHPLSCAQVYADASLVFPLLVAETFAQRADAFPSVTPGD</sequence>
<feature type="non-terminal residue" evidence="4">
    <location>
        <position position="1"/>
    </location>
</feature>
<evidence type="ECO:0000256" key="3">
    <source>
        <dbReference type="SAM" id="MobiDB-lite"/>
    </source>
</evidence>
<accession>A0A7L0PRW0</accession>
<gene>
    <name evidence="4" type="primary">Dhps</name>
    <name evidence="4" type="ORF">MESCAY_R14947</name>
</gene>
<comment type="similarity">
    <text evidence="1">Belongs to the deoxyhypusine synthase family.</text>
</comment>
<dbReference type="SUPFAM" id="SSF52467">
    <property type="entry name" value="DHS-like NAD/FAD-binding domain"/>
    <property type="match status" value="2"/>
</dbReference>